<proteinExistence type="predicted"/>
<dbReference type="EMBL" id="FXUV02000036">
    <property type="protein sequence ID" value="SNB75686.1"/>
    <property type="molecule type" value="Genomic_DNA"/>
</dbReference>
<dbReference type="AlphaFoldDB" id="A0A238TBX0"/>
<evidence type="ECO:0000313" key="1">
    <source>
        <dbReference type="EMBL" id="SMQ12786.1"/>
    </source>
</evidence>
<dbReference type="STRING" id="1522312.GCA_900177895_00840"/>
<evidence type="ECO:0000313" key="3">
    <source>
        <dbReference type="Proteomes" id="UP000215450"/>
    </source>
</evidence>
<organism evidence="2 3">
    <name type="scientific">Kingella negevensis</name>
    <dbReference type="NCBI Taxonomy" id="1522312"/>
    <lineage>
        <taxon>Bacteria</taxon>
        <taxon>Pseudomonadati</taxon>
        <taxon>Pseudomonadota</taxon>
        <taxon>Betaproteobacteria</taxon>
        <taxon>Neisseriales</taxon>
        <taxon>Neisseriaceae</taxon>
        <taxon>Kingella</taxon>
    </lineage>
</organism>
<gene>
    <name evidence="1" type="ORF">KEBURONENSIS_01602</name>
    <name evidence="2" type="ORF">KEBURONENSIS_01611</name>
</gene>
<sequence>MKKYYKSRNKNPNDNFVKLIQKAIIFSYASDIKGDLISEHKRVMTVSSRLNINPNKLDRVYILDKGIINPSQELYANDDENALGLFYLYTSFLGFAQRECKRRSPVPYVMYFGRISQNWNQI</sequence>
<dbReference type="Proteomes" id="UP000215450">
    <property type="component" value="Unassembled WGS sequence"/>
</dbReference>
<evidence type="ECO:0000313" key="2">
    <source>
        <dbReference type="EMBL" id="SNB75686.1"/>
    </source>
</evidence>
<keyword evidence="3" id="KW-1185">Reference proteome</keyword>
<reference evidence="1" key="1">
    <citation type="submission" date="2017-05" db="EMBL/GenBank/DDBJ databases">
        <authorList>
            <person name="Song R."/>
            <person name="Chenine A.L."/>
            <person name="Ruprecht R.M."/>
        </authorList>
    </citation>
    <scope>NUCLEOTIDE SEQUENCE</scope>
    <source>
        <strain evidence="1">Kingella_eburonensis</strain>
    </source>
</reference>
<name>A0A238TBX0_9NEIS</name>
<dbReference type="EMBL" id="FXUV01000031">
    <property type="protein sequence ID" value="SMQ12786.1"/>
    <property type="molecule type" value="Genomic_DNA"/>
</dbReference>
<accession>A0A238TBX0</accession>
<dbReference type="RefSeq" id="WP_095062898.1">
    <property type="nucleotide sequence ID" value="NZ_FXUV02000036.1"/>
</dbReference>
<reference evidence="2 3" key="2">
    <citation type="submission" date="2017-06" db="EMBL/GenBank/DDBJ databases">
        <authorList>
            <person name="Kim H.J."/>
            <person name="Triplett B.A."/>
        </authorList>
    </citation>
    <scope>NUCLEOTIDE SEQUENCE [LARGE SCALE GENOMIC DNA]</scope>
    <source>
        <strain evidence="2">Kingella_eburonensis</strain>
    </source>
</reference>
<protein>
    <submittedName>
        <fullName evidence="2">Uncharacterized protein</fullName>
    </submittedName>
</protein>